<gene>
    <name evidence="2" type="ORF">ACFSOZ_11655</name>
</gene>
<sequence length="282" mass="30494">MKFFVRGSIGICLAVSGCGSVPKLQTDIGLLRISDIVDNIRCELQEGRDGNTKTGVGPASFLTEKEEWNAGVDLSLNVIAEGGGNGAAGNDVPYIPQTATLALSTDVTGTADRQVGYKFTIGLGKRDQIDCNHDAVEARRSHGIRLVGDLGIASWLAQLQDAYAETRTKPESVAYTLSFKLVQKGEASVKIVKIPFDTAQASLGFGWKGSWTDTNKIIITFAPKPAKTPKKEAERPKRATKLPEGQKPRTVVPPPPPPVDEGSKERLLRDLDFLILQQKLQQ</sequence>
<proteinExistence type="predicted"/>
<protein>
    <recommendedName>
        <fullName evidence="4">Lipoprotein</fullName>
    </recommendedName>
</protein>
<feature type="region of interest" description="Disordered" evidence="1">
    <location>
        <begin position="224"/>
        <end position="265"/>
    </location>
</feature>
<evidence type="ECO:0000256" key="1">
    <source>
        <dbReference type="SAM" id="MobiDB-lite"/>
    </source>
</evidence>
<evidence type="ECO:0000313" key="2">
    <source>
        <dbReference type="EMBL" id="MFD1983322.1"/>
    </source>
</evidence>
<accession>A0ABW4U9R9</accession>
<dbReference type="EMBL" id="JBHUGZ010000007">
    <property type="protein sequence ID" value="MFD1983322.1"/>
    <property type="molecule type" value="Genomic_DNA"/>
</dbReference>
<comment type="caution">
    <text evidence="2">The sequence shown here is derived from an EMBL/GenBank/DDBJ whole genome shotgun (WGS) entry which is preliminary data.</text>
</comment>
<reference evidence="3" key="1">
    <citation type="journal article" date="2019" name="Int. J. Syst. Evol. Microbiol.">
        <title>The Global Catalogue of Microorganisms (GCM) 10K type strain sequencing project: providing services to taxonomists for standard genome sequencing and annotation.</title>
        <authorList>
            <consortium name="The Broad Institute Genomics Platform"/>
            <consortium name="The Broad Institute Genome Sequencing Center for Infectious Disease"/>
            <person name="Wu L."/>
            <person name="Ma J."/>
        </authorList>
    </citation>
    <scope>NUCLEOTIDE SEQUENCE [LARGE SCALE GENOMIC DNA]</scope>
    <source>
        <strain evidence="3">CGMCC 1.16225</strain>
    </source>
</reference>
<dbReference type="RefSeq" id="WP_379097514.1">
    <property type="nucleotide sequence ID" value="NZ_JBHUGZ010000007.1"/>
</dbReference>
<dbReference type="PROSITE" id="PS51257">
    <property type="entry name" value="PROKAR_LIPOPROTEIN"/>
    <property type="match status" value="1"/>
</dbReference>
<name>A0ABW4U9R9_9HYPH</name>
<organism evidence="2 3">
    <name type="scientific">Mesorhizobium newzealandense</name>
    <dbReference type="NCBI Taxonomy" id="1300302"/>
    <lineage>
        <taxon>Bacteria</taxon>
        <taxon>Pseudomonadati</taxon>
        <taxon>Pseudomonadota</taxon>
        <taxon>Alphaproteobacteria</taxon>
        <taxon>Hyphomicrobiales</taxon>
        <taxon>Phyllobacteriaceae</taxon>
        <taxon>Mesorhizobium</taxon>
    </lineage>
</organism>
<dbReference type="Proteomes" id="UP001597405">
    <property type="component" value="Unassembled WGS sequence"/>
</dbReference>
<evidence type="ECO:0008006" key="4">
    <source>
        <dbReference type="Google" id="ProtNLM"/>
    </source>
</evidence>
<evidence type="ECO:0000313" key="3">
    <source>
        <dbReference type="Proteomes" id="UP001597405"/>
    </source>
</evidence>
<keyword evidence="3" id="KW-1185">Reference proteome</keyword>